<dbReference type="InterPro" id="IPR014756">
    <property type="entry name" value="Ig_E-set"/>
</dbReference>
<dbReference type="RefSeq" id="WP_173736651.1">
    <property type="nucleotide sequence ID" value="NZ_JAAITS010000083.1"/>
</dbReference>
<protein>
    <recommendedName>
        <fullName evidence="5 11">1,4-alpha-glucan branching enzyme</fullName>
        <ecNumber evidence="5 11">2.4.1.18</ecNumber>
    </recommendedName>
</protein>
<dbReference type="PANTHER" id="PTHR43651:SF3">
    <property type="entry name" value="1,4-ALPHA-GLUCAN-BRANCHING ENZYME"/>
    <property type="match status" value="1"/>
</dbReference>
<dbReference type="InterPro" id="IPR006407">
    <property type="entry name" value="GlgB"/>
</dbReference>
<comment type="similarity">
    <text evidence="4">Belongs to the glycosyl hydrolase 13 family. GlgB subfamily.</text>
</comment>
<dbReference type="InterPro" id="IPR013780">
    <property type="entry name" value="Glyco_hydro_b"/>
</dbReference>
<sequence length="775" mass="87651">MSKTVYDYMDWPEIEAVVYGEETAPRDVMGPRLTPDGVLIQGFFPEARAAAVVTGRTKYEMELEDEAGYYAVLIPGRRIPDYEFQVEFEKETKNFKDAYAFGRLLTEEDERAFLGGVYYEAYKKMGAHPMVMNGVAGTHFAVWAPNAVRVSVVGEFNNWDGRALPMHKMPMSGLFELFIPGVKAGDAYRYEIKAKGDVLLQKADPYGNRTQPAPLWNSVVADVSDFIWNDSSWMAERKKYDDRRQPVSIYETSLGQWKSGKELVAFAKEKGYTHVELHPVMEFLEDGSDGYPTSAYFAVSTRYGTPAEFAALVDELHQVGIGVILDWSPAQFPRYAGGLEKFDGTPLYEVKDPEMAVHPMWGTMLYNYDSPMVMDFLISNACFWLEVFHVDGLRMDDVDAMLYLDYGRKDGWTPNMYGSNENLQAIEFLKHLNSILKKRDPGALLIAQEDGLWPELTDSVENDHIGFDYKWSGGWTRDFLFYLSVDPILRKNYHDQLTLSTLYAYSEHYILTLGSRDVGSLEEFMAKLPGDEKQKLAQVREAYSYMMVHPGCKMMAPGTDMPEGLAKCIQALNTLYKSLPALYQMDDEYDGFEWVQLMKYEENVITFLRKTEKPEETLLVICNFAAIPYENYQVGVPFAGKYKEIFNSDAVEFGGEGVVNSRVKTAKAEECDEREYSIKVKLPALGVSIYSCTPGKAPARKKVTAAKTAKDKTAKDKTAGKLVRTVKAKTPAKKSVKEEKATKVEEAVKAEKKAETVKKRATVKNDNNKADRNSK</sequence>
<evidence type="ECO:0000256" key="6">
    <source>
        <dbReference type="ARBA" id="ARBA00022600"/>
    </source>
</evidence>
<dbReference type="SUPFAM" id="SSF51011">
    <property type="entry name" value="Glycosyl hydrolase domain"/>
    <property type="match status" value="1"/>
</dbReference>
<feature type="compositionally biased region" description="Basic and acidic residues" evidence="12">
    <location>
        <begin position="766"/>
        <end position="775"/>
    </location>
</feature>
<evidence type="ECO:0000256" key="11">
    <source>
        <dbReference type="NCBIfam" id="TIGR01515"/>
    </source>
</evidence>
<dbReference type="InterPro" id="IPR017853">
    <property type="entry name" value="GH"/>
</dbReference>
<evidence type="ECO:0000256" key="8">
    <source>
        <dbReference type="ARBA" id="ARBA00022679"/>
    </source>
</evidence>
<evidence type="ECO:0000256" key="2">
    <source>
        <dbReference type="ARBA" id="ARBA00002953"/>
    </source>
</evidence>
<dbReference type="Pfam" id="PF02806">
    <property type="entry name" value="Alpha-amylase_C"/>
    <property type="match status" value="1"/>
</dbReference>
<evidence type="ECO:0000256" key="12">
    <source>
        <dbReference type="SAM" id="MobiDB-lite"/>
    </source>
</evidence>
<evidence type="ECO:0000256" key="10">
    <source>
        <dbReference type="ARBA" id="ARBA00023277"/>
    </source>
</evidence>
<dbReference type="PIRSF" id="PIRSF000463">
    <property type="entry name" value="GlgB"/>
    <property type="match status" value="1"/>
</dbReference>
<evidence type="ECO:0000256" key="7">
    <source>
        <dbReference type="ARBA" id="ARBA00022676"/>
    </source>
</evidence>
<accession>A0ABX2HBS5</accession>
<reference evidence="14 15" key="1">
    <citation type="journal article" date="2020" name="Cell Host Microbe">
        <title>Functional and Genomic Variation between Human-Derived Isolates of Lachnospiraceae Reveals Inter- and Intra-Species Diversity.</title>
        <authorList>
            <person name="Sorbara M.T."/>
            <person name="Littmann E.R."/>
            <person name="Fontana E."/>
            <person name="Moody T.U."/>
            <person name="Kohout C.E."/>
            <person name="Gjonbalaj M."/>
            <person name="Eaton V."/>
            <person name="Seok R."/>
            <person name="Leiner I.M."/>
            <person name="Pamer E.G."/>
        </authorList>
    </citation>
    <scope>NUCLEOTIDE SEQUENCE [LARGE SCALE GENOMIC DNA]</scope>
    <source>
        <strain evidence="14 15">MSK.17.74</strain>
    </source>
</reference>
<dbReference type="Gene3D" id="2.60.40.10">
    <property type="entry name" value="Immunoglobulins"/>
    <property type="match status" value="2"/>
</dbReference>
<dbReference type="Gene3D" id="2.60.40.1180">
    <property type="entry name" value="Golgi alpha-mannosidase II"/>
    <property type="match status" value="1"/>
</dbReference>
<keyword evidence="10" id="KW-0119">Carbohydrate metabolism</keyword>
<dbReference type="SUPFAM" id="SSF81296">
    <property type="entry name" value="E set domains"/>
    <property type="match status" value="2"/>
</dbReference>
<dbReference type="InterPro" id="IPR013783">
    <property type="entry name" value="Ig-like_fold"/>
</dbReference>
<dbReference type="CDD" id="cd02855">
    <property type="entry name" value="E_set_GBE_prok_N"/>
    <property type="match status" value="1"/>
</dbReference>
<evidence type="ECO:0000256" key="5">
    <source>
        <dbReference type="ARBA" id="ARBA00012541"/>
    </source>
</evidence>
<dbReference type="Pfam" id="PF22019">
    <property type="entry name" value="GlgB_N"/>
    <property type="match status" value="1"/>
</dbReference>
<dbReference type="Proteomes" id="UP001644719">
    <property type="component" value="Unassembled WGS sequence"/>
</dbReference>
<dbReference type="SUPFAM" id="SSF51445">
    <property type="entry name" value="(Trans)glycosidases"/>
    <property type="match status" value="1"/>
</dbReference>
<keyword evidence="8 14" id="KW-0808">Transferase</keyword>
<evidence type="ECO:0000256" key="1">
    <source>
        <dbReference type="ARBA" id="ARBA00000826"/>
    </source>
</evidence>
<dbReference type="InterPro" id="IPR054169">
    <property type="entry name" value="GlgB_N"/>
</dbReference>
<evidence type="ECO:0000259" key="13">
    <source>
        <dbReference type="SMART" id="SM00642"/>
    </source>
</evidence>
<comment type="pathway">
    <text evidence="3">Glycan biosynthesis; glycogen biosynthesis.</text>
</comment>
<feature type="compositionally biased region" description="Basic and acidic residues" evidence="12">
    <location>
        <begin position="735"/>
        <end position="758"/>
    </location>
</feature>
<feature type="domain" description="Glycosyl hydrolase family 13 catalytic" evidence="13">
    <location>
        <begin position="256"/>
        <end position="583"/>
    </location>
</feature>
<dbReference type="SMART" id="SM00642">
    <property type="entry name" value="Aamy"/>
    <property type="match status" value="1"/>
</dbReference>
<evidence type="ECO:0000256" key="9">
    <source>
        <dbReference type="ARBA" id="ARBA00023056"/>
    </source>
</evidence>
<proteinExistence type="inferred from homology"/>
<dbReference type="Pfam" id="PF02922">
    <property type="entry name" value="CBM_48"/>
    <property type="match status" value="1"/>
</dbReference>
<comment type="catalytic activity">
    <reaction evidence="1">
        <text>Transfers a segment of a (1-&gt;4)-alpha-D-glucan chain to a primary hydroxy group in a similar glucan chain.</text>
        <dbReference type="EC" id="2.4.1.18"/>
    </reaction>
</comment>
<evidence type="ECO:0000313" key="15">
    <source>
        <dbReference type="Proteomes" id="UP001644719"/>
    </source>
</evidence>
<dbReference type="CDD" id="cd11322">
    <property type="entry name" value="AmyAc_Glg_BE"/>
    <property type="match status" value="1"/>
</dbReference>
<dbReference type="EC" id="2.4.1.18" evidence="5 11"/>
<dbReference type="PANTHER" id="PTHR43651">
    <property type="entry name" value="1,4-ALPHA-GLUCAN-BRANCHING ENZYME"/>
    <property type="match status" value="1"/>
</dbReference>
<dbReference type="InterPro" id="IPR004193">
    <property type="entry name" value="Glyco_hydro_13_N"/>
</dbReference>
<evidence type="ECO:0000256" key="3">
    <source>
        <dbReference type="ARBA" id="ARBA00004964"/>
    </source>
</evidence>
<dbReference type="InterPro" id="IPR044143">
    <property type="entry name" value="GlgB_N_E_set_prok"/>
</dbReference>
<dbReference type="InterPro" id="IPR006047">
    <property type="entry name" value="GH13_cat_dom"/>
</dbReference>
<dbReference type="InterPro" id="IPR006048">
    <property type="entry name" value="A-amylase/branching_C"/>
</dbReference>
<dbReference type="GO" id="GO:0003844">
    <property type="term" value="F:1,4-alpha-glucan branching enzyme activity"/>
    <property type="evidence" value="ECO:0007669"/>
    <property type="project" value="UniProtKB-EC"/>
</dbReference>
<name>A0ABX2HBS5_9FIRM</name>
<organism evidence="14 15">
    <name type="scientific">Blautia faecis</name>
    <dbReference type="NCBI Taxonomy" id="871665"/>
    <lineage>
        <taxon>Bacteria</taxon>
        <taxon>Bacillati</taxon>
        <taxon>Bacillota</taxon>
        <taxon>Clostridia</taxon>
        <taxon>Lachnospirales</taxon>
        <taxon>Lachnospiraceae</taxon>
        <taxon>Blautia</taxon>
    </lineage>
</organism>
<evidence type="ECO:0000313" key="14">
    <source>
        <dbReference type="EMBL" id="NSG87514.1"/>
    </source>
</evidence>
<dbReference type="EMBL" id="JAAITS010000083">
    <property type="protein sequence ID" value="NSG87514.1"/>
    <property type="molecule type" value="Genomic_DNA"/>
</dbReference>
<dbReference type="InterPro" id="IPR037439">
    <property type="entry name" value="Branching_enzy"/>
</dbReference>
<dbReference type="NCBIfam" id="TIGR01515">
    <property type="entry name" value="branching_enzym"/>
    <property type="match status" value="1"/>
</dbReference>
<comment type="function">
    <text evidence="2">Catalyzes the formation of the alpha-1,6-glucosidic linkages in glycogen by scission of a 1,4-alpha-linked oligosaccharide from growing alpha-1,4-glucan chains and the subsequent attachment of the oligosaccharide to the alpha-1,6 position.</text>
</comment>
<comment type="caution">
    <text evidence="14">The sequence shown here is derived from an EMBL/GenBank/DDBJ whole genome shotgun (WGS) entry which is preliminary data.</text>
</comment>
<keyword evidence="9" id="KW-0320">Glycogen biosynthesis</keyword>
<keyword evidence="6" id="KW-0321">Glycogen metabolism</keyword>
<evidence type="ECO:0000256" key="4">
    <source>
        <dbReference type="ARBA" id="ARBA00009000"/>
    </source>
</evidence>
<keyword evidence="15" id="KW-1185">Reference proteome</keyword>
<feature type="region of interest" description="Disordered" evidence="12">
    <location>
        <begin position="729"/>
        <end position="775"/>
    </location>
</feature>
<dbReference type="Gene3D" id="3.20.20.80">
    <property type="entry name" value="Glycosidases"/>
    <property type="match status" value="1"/>
</dbReference>
<gene>
    <name evidence="14" type="primary">glgB</name>
    <name evidence="14" type="ORF">G5B17_19400</name>
</gene>
<keyword evidence="7 14" id="KW-0328">Glycosyltransferase</keyword>